<evidence type="ECO:0000313" key="1">
    <source>
        <dbReference type="EMBL" id="GAA3975935.1"/>
    </source>
</evidence>
<accession>A0ABP7Q4S0</accession>
<sequence length="154" mass="17354">MIILLDIDGVLVTQPSWKKVDMDADGFMAFNKQSVGNLADIISVTNAAVVLTTTHRITFGLDKWDEIFKLRGINIPAITKLNETISLADMPDRATEIKEWVDKHSDENYVIIDDDPSINNLSDTIKDRWVATKPFTGIDKEVKQKALNILLNNR</sequence>
<comment type="caution">
    <text evidence="1">The sequence shown here is derived from an EMBL/GenBank/DDBJ whole genome shotgun (WGS) entry which is preliminary data.</text>
</comment>
<proteinExistence type="predicted"/>
<dbReference type="Pfam" id="PF18143">
    <property type="entry name" value="HAD_SAK_2"/>
    <property type="match status" value="1"/>
</dbReference>
<dbReference type="RefSeq" id="WP_259087492.1">
    <property type="nucleotide sequence ID" value="NZ_BAAAZC010000019.1"/>
</dbReference>
<organism evidence="1 2">
    <name type="scientific">Mucilaginibacter dorajii</name>
    <dbReference type="NCBI Taxonomy" id="692994"/>
    <lineage>
        <taxon>Bacteria</taxon>
        <taxon>Pseudomonadati</taxon>
        <taxon>Bacteroidota</taxon>
        <taxon>Sphingobacteriia</taxon>
        <taxon>Sphingobacteriales</taxon>
        <taxon>Sphingobacteriaceae</taxon>
        <taxon>Mucilaginibacter</taxon>
    </lineage>
</organism>
<keyword evidence="2" id="KW-1185">Reference proteome</keyword>
<evidence type="ECO:0000313" key="2">
    <source>
        <dbReference type="Proteomes" id="UP001500742"/>
    </source>
</evidence>
<name>A0ABP7Q4S0_9SPHI</name>
<reference evidence="2" key="1">
    <citation type="journal article" date="2019" name="Int. J. Syst. Evol. Microbiol.">
        <title>The Global Catalogue of Microorganisms (GCM) 10K type strain sequencing project: providing services to taxonomists for standard genome sequencing and annotation.</title>
        <authorList>
            <consortium name="The Broad Institute Genomics Platform"/>
            <consortium name="The Broad Institute Genome Sequencing Center for Infectious Disease"/>
            <person name="Wu L."/>
            <person name="Ma J."/>
        </authorList>
    </citation>
    <scope>NUCLEOTIDE SEQUENCE [LARGE SCALE GENOMIC DNA]</scope>
    <source>
        <strain evidence="2">JCM 16601</strain>
    </source>
</reference>
<dbReference type="Proteomes" id="UP001500742">
    <property type="component" value="Unassembled WGS sequence"/>
</dbReference>
<dbReference type="EMBL" id="BAAAZC010000019">
    <property type="protein sequence ID" value="GAA3975935.1"/>
    <property type="molecule type" value="Genomic_DNA"/>
</dbReference>
<gene>
    <name evidence="1" type="ORF">GCM10022210_28210</name>
</gene>
<protein>
    <recommendedName>
        <fullName evidence="3">FCP1 homology domain-containing protein</fullName>
    </recommendedName>
</protein>
<evidence type="ECO:0008006" key="3">
    <source>
        <dbReference type="Google" id="ProtNLM"/>
    </source>
</evidence>